<feature type="domain" description="MrkD-like receptor binding" evidence="7">
    <location>
        <begin position="59"/>
        <end position="172"/>
    </location>
</feature>
<keyword evidence="4" id="KW-0281">Fimbrium</keyword>
<accession>A0A0N9ND73</accession>
<evidence type="ECO:0000256" key="4">
    <source>
        <dbReference type="ARBA" id="ARBA00023263"/>
    </source>
</evidence>
<evidence type="ECO:0000256" key="3">
    <source>
        <dbReference type="ARBA" id="ARBA00022729"/>
    </source>
</evidence>
<evidence type="ECO:0000256" key="2">
    <source>
        <dbReference type="ARBA" id="ARBA00006671"/>
    </source>
</evidence>
<dbReference type="GO" id="GO:0009289">
    <property type="term" value="C:pilus"/>
    <property type="evidence" value="ECO:0007669"/>
    <property type="project" value="UniProtKB-SubCell"/>
</dbReference>
<dbReference type="InterPro" id="IPR000259">
    <property type="entry name" value="Adhesion_dom_fimbrial"/>
</dbReference>
<keyword evidence="8" id="KW-0614">Plasmid</keyword>
<dbReference type="Pfam" id="PF00419">
    <property type="entry name" value="Fimbrial"/>
    <property type="match status" value="1"/>
</dbReference>
<feature type="chain" id="PRO_5006037982" evidence="5">
    <location>
        <begin position="33"/>
        <end position="382"/>
    </location>
</feature>
<geneLocation type="plasmid" evidence="8">
    <name>Drgb3</name>
</geneLocation>
<dbReference type="PANTHER" id="PTHR33420">
    <property type="entry name" value="FIMBRIAL SUBUNIT ELFA-RELATED"/>
    <property type="match status" value="1"/>
</dbReference>
<protein>
    <submittedName>
        <fullName evidence="8">Fimbria adhesin protein</fullName>
    </submittedName>
</protein>
<dbReference type="AlphaFoldDB" id="A0A0N9ND73"/>
<evidence type="ECO:0000259" key="6">
    <source>
        <dbReference type="Pfam" id="PF00419"/>
    </source>
</evidence>
<dbReference type="GO" id="GO:0043709">
    <property type="term" value="P:cell adhesion involved in single-species biofilm formation"/>
    <property type="evidence" value="ECO:0007669"/>
    <property type="project" value="TreeGrafter"/>
</dbReference>
<dbReference type="InterPro" id="IPR050263">
    <property type="entry name" value="Bact_Fimbrial_Adh_Pro"/>
</dbReference>
<feature type="signal peptide" evidence="5">
    <location>
        <begin position="1"/>
        <end position="32"/>
    </location>
</feature>
<evidence type="ECO:0000256" key="1">
    <source>
        <dbReference type="ARBA" id="ARBA00004561"/>
    </source>
</evidence>
<dbReference type="Pfam" id="PF22003">
    <property type="entry name" value="MrkDrd"/>
    <property type="match status" value="1"/>
</dbReference>
<comment type="similarity">
    <text evidence="2">Belongs to the fimbrial protein family.</text>
</comment>
<keyword evidence="3 5" id="KW-0732">Signal</keyword>
<evidence type="ECO:0000256" key="5">
    <source>
        <dbReference type="SAM" id="SignalP"/>
    </source>
</evidence>
<dbReference type="InterPro" id="IPR036937">
    <property type="entry name" value="Adhesion_dom_fimbrial_sf"/>
</dbReference>
<proteinExistence type="inferred from homology"/>
<evidence type="ECO:0000313" key="8">
    <source>
        <dbReference type="EMBL" id="ALG88542.1"/>
    </source>
</evidence>
<sequence length="382" mass="41206">MKKLISPIKNVRMYIFACLSMLLFLLIPKAQAVTCETTSDMGFNLMVDIPLIGSAISTIGEDVPVGGEIYSINYIIPTNPTIHYSCDSDADLRINYKNEAISMPSGGPVNSGQDSIYPTNIPGIGVKFAIRGANFNPSQFPFNSTIEFSATEHSILVLRPMQIVVFKFIKTGPIEQTAARQILASSLPTFQISLDSQSPYVDYRVVGTIRFSGEIAIHTKTCQLATSDIRVNLGNHEVNSFDGAGKATEWKGFDIVLKGCPPFYGYGNYRTNPSSGIVSGSNIDNAVALTFRSVNGVVDNNPKLAKIDSGVNAATGVGIELSRGDIDDSISLDGSKGFNMPNLLQEDNANYTIPLKARYVQTDATVKPGPANGSVTFTITYQ</sequence>
<organism evidence="8">
    <name type="scientific">Pectobacterium carotovorum</name>
    <name type="common">Erwinia carotovora</name>
    <dbReference type="NCBI Taxonomy" id="554"/>
    <lineage>
        <taxon>Bacteria</taxon>
        <taxon>Pseudomonadati</taxon>
        <taxon>Pseudomonadota</taxon>
        <taxon>Gammaproteobacteria</taxon>
        <taxon>Enterobacterales</taxon>
        <taxon>Pectobacteriaceae</taxon>
        <taxon>Pectobacterium</taxon>
    </lineage>
</organism>
<reference evidence="8" key="1">
    <citation type="journal article" date="2015" name="Environ. Microbiol.">
        <title>Plasmids from the gut microbiome of cabbage root fly larvae encode SaxA that catalyses the conversion of the plant toxin 2-phenylethyl isothiocyanate.</title>
        <authorList>
            <person name="Welte C.U."/>
            <person name="de Graaf R.M."/>
            <person name="van den Bosch T.J."/>
            <person name="Op den Camp H.J."/>
            <person name="van Dam N.M."/>
            <person name="Jetten M.S."/>
        </authorList>
    </citation>
    <scope>NUCLEOTIDE SEQUENCE</scope>
    <source>
        <plasmid evidence="8">Drgb3</plasmid>
    </source>
</reference>
<feature type="domain" description="Fimbrial-type adhesion" evidence="6">
    <location>
        <begin position="210"/>
        <end position="382"/>
    </location>
</feature>
<comment type="subcellular location">
    <subcellularLocation>
        <location evidence="1">Fimbrium</location>
    </subcellularLocation>
</comment>
<reference evidence="8" key="2">
    <citation type="submission" date="2015-07" db="EMBL/GenBank/DDBJ databases">
        <authorList>
            <person name="Welte C."/>
            <person name="de Graaf R."/>
            <person name="van den Bosch T.J.M."/>
            <person name="Op den Camp H."/>
            <person name="van Dam N."/>
            <person name="Jetten M."/>
        </authorList>
    </citation>
    <scope>NUCLEOTIDE SEQUENCE</scope>
    <source>
        <plasmid evidence="8">Drgb3</plasmid>
    </source>
</reference>
<dbReference type="EMBL" id="KT351734">
    <property type="protein sequence ID" value="ALG88542.1"/>
    <property type="molecule type" value="Genomic_DNA"/>
</dbReference>
<dbReference type="Gene3D" id="2.60.40.3310">
    <property type="match status" value="1"/>
</dbReference>
<dbReference type="PANTHER" id="PTHR33420:SF3">
    <property type="entry name" value="FIMBRIAL SUBUNIT ELFA"/>
    <property type="match status" value="1"/>
</dbReference>
<dbReference type="InterPro" id="IPR054160">
    <property type="entry name" value="MrkD_recept-bd"/>
</dbReference>
<evidence type="ECO:0000259" key="7">
    <source>
        <dbReference type="Pfam" id="PF22003"/>
    </source>
</evidence>
<name>A0A0N9ND73_PECCA</name>
<dbReference type="Gene3D" id="2.60.40.1090">
    <property type="entry name" value="Fimbrial-type adhesion domain"/>
    <property type="match status" value="1"/>
</dbReference>
<dbReference type="SUPFAM" id="SSF49401">
    <property type="entry name" value="Bacterial adhesins"/>
    <property type="match status" value="1"/>
</dbReference>
<dbReference type="InterPro" id="IPR008966">
    <property type="entry name" value="Adhesion_dom_sf"/>
</dbReference>